<dbReference type="InterPro" id="IPR005653">
    <property type="entry name" value="OstA-like_N"/>
</dbReference>
<feature type="domain" description="Organic solvent tolerance-like N-terminal" evidence="6">
    <location>
        <begin position="45"/>
        <end position="155"/>
    </location>
</feature>
<feature type="signal peptide" evidence="4">
    <location>
        <begin position="1"/>
        <end position="35"/>
    </location>
</feature>
<dbReference type="AlphaFoldDB" id="A0A450S154"/>
<evidence type="ECO:0000313" key="8">
    <source>
        <dbReference type="EMBL" id="VFJ45451.1"/>
    </source>
</evidence>
<dbReference type="Pfam" id="PF03968">
    <property type="entry name" value="LptD_N"/>
    <property type="match status" value="1"/>
</dbReference>
<dbReference type="EMBL" id="CAADFL010000022">
    <property type="protein sequence ID" value="VFK06656.1"/>
    <property type="molecule type" value="Genomic_DNA"/>
</dbReference>
<evidence type="ECO:0000313" key="9">
    <source>
        <dbReference type="EMBL" id="VFK06656.1"/>
    </source>
</evidence>
<protein>
    <recommendedName>
        <fullName evidence="4">Lipopolysaccharide export system protein LptA</fullName>
    </recommendedName>
</protein>
<comment type="subunit">
    <text evidence="4">Component of the lipopolysaccharide transport and assembly complex.</text>
</comment>
<evidence type="ECO:0000256" key="4">
    <source>
        <dbReference type="HAMAP-Rule" id="MF_01914"/>
    </source>
</evidence>
<evidence type="ECO:0000259" key="6">
    <source>
        <dbReference type="Pfam" id="PF03968"/>
    </source>
</evidence>
<dbReference type="GO" id="GO:0030288">
    <property type="term" value="C:outer membrane-bounded periplasmic space"/>
    <property type="evidence" value="ECO:0007669"/>
    <property type="project" value="TreeGrafter"/>
</dbReference>
<sequence length="183" mass="20521" precursor="true">MVVKSTRTQRSGVMANYLVCICVVYLLLPAPAAHALSTDRDQPIHVEADWAEADDMRQTTVYKGAVVIVQGSLRINGDTVTLYYDENHKLIKAEIKGRPAQFRQRPDGQEKEQRAKANKMEYFADRDLIILLGNAHSWQGGQQVSADRIEFDTKNSRVKARSTSAGKPKSSKKSRVRIVLPPK</sequence>
<dbReference type="InterPro" id="IPR052037">
    <property type="entry name" value="LPS_export_LptA"/>
</dbReference>
<dbReference type="GO" id="GO:0015920">
    <property type="term" value="P:lipopolysaccharide transport"/>
    <property type="evidence" value="ECO:0007669"/>
    <property type="project" value="UniProtKB-UniRule"/>
</dbReference>
<reference evidence="7" key="1">
    <citation type="submission" date="2019-02" db="EMBL/GenBank/DDBJ databases">
        <authorList>
            <person name="Gruber-Vodicka R. H."/>
            <person name="Seah K. B. B."/>
        </authorList>
    </citation>
    <scope>NUCLEOTIDE SEQUENCE</scope>
    <source>
        <strain evidence="8">BECK_BZ163</strain>
        <strain evidence="9">BECK_BZ164</strain>
        <strain evidence="7">BECK_BZ165</strain>
    </source>
</reference>
<evidence type="ECO:0000256" key="1">
    <source>
        <dbReference type="ARBA" id="ARBA00022448"/>
    </source>
</evidence>
<dbReference type="EMBL" id="CAADFA010000024">
    <property type="protein sequence ID" value="VFJ45385.1"/>
    <property type="molecule type" value="Genomic_DNA"/>
</dbReference>
<dbReference type="Gene3D" id="2.60.450.10">
    <property type="entry name" value="Lipopolysaccharide (LPS) transport protein A like domain"/>
    <property type="match status" value="1"/>
</dbReference>
<keyword evidence="3 4" id="KW-0574">Periplasm</keyword>
<keyword evidence="1 4" id="KW-0813">Transport</keyword>
<dbReference type="EMBL" id="CAADEZ010000024">
    <property type="protein sequence ID" value="VFJ45451.1"/>
    <property type="molecule type" value="Genomic_DNA"/>
</dbReference>
<dbReference type="InterPro" id="IPR014340">
    <property type="entry name" value="LptA"/>
</dbReference>
<dbReference type="PANTHER" id="PTHR36504:SF1">
    <property type="entry name" value="LIPOPOLYSACCHARIDE EXPORT SYSTEM PROTEIN LPTA"/>
    <property type="match status" value="1"/>
</dbReference>
<comment type="function">
    <text evidence="4">Involved in the assembly of lipopolysaccharide (LPS). Required for the translocation of LPS from the inner membrane to the outer membrane. May form a bridge between the inner membrane and the outer membrane, via interactions with LptC and LptD, thereby facilitating LPS transfer across the periplasm.</text>
</comment>
<dbReference type="HAMAP" id="MF_01914">
    <property type="entry name" value="LPS_assembly_LptA"/>
    <property type="match status" value="1"/>
</dbReference>
<accession>A0A450S154</accession>
<evidence type="ECO:0000256" key="5">
    <source>
        <dbReference type="SAM" id="MobiDB-lite"/>
    </source>
</evidence>
<dbReference type="PANTHER" id="PTHR36504">
    <property type="entry name" value="LIPOPOLYSACCHARIDE EXPORT SYSTEM PROTEIN LPTA"/>
    <property type="match status" value="1"/>
</dbReference>
<dbReference type="NCBIfam" id="TIGR03002">
    <property type="entry name" value="outer_YhbN_LptA"/>
    <property type="match status" value="1"/>
</dbReference>
<dbReference type="GO" id="GO:0009279">
    <property type="term" value="C:cell outer membrane"/>
    <property type="evidence" value="ECO:0007669"/>
    <property type="project" value="TreeGrafter"/>
</dbReference>
<dbReference type="GO" id="GO:0017089">
    <property type="term" value="F:glycolipid transfer activity"/>
    <property type="evidence" value="ECO:0007669"/>
    <property type="project" value="TreeGrafter"/>
</dbReference>
<gene>
    <name evidence="4" type="primary">lptA</name>
    <name evidence="8" type="ORF">BECKFM1743A_GA0114220_100246</name>
    <name evidence="9" type="ORF">BECKFM1743B_GA0114221_1002212</name>
    <name evidence="7" type="ORF">BECKFM1743C_GA0114222_1002410</name>
</gene>
<proteinExistence type="inferred from homology"/>
<feature type="region of interest" description="Disordered" evidence="5">
    <location>
        <begin position="152"/>
        <end position="183"/>
    </location>
</feature>
<dbReference type="GO" id="GO:0043165">
    <property type="term" value="P:Gram-negative-bacterium-type cell outer membrane assembly"/>
    <property type="evidence" value="ECO:0007669"/>
    <property type="project" value="UniProtKB-UniRule"/>
</dbReference>
<evidence type="ECO:0000256" key="2">
    <source>
        <dbReference type="ARBA" id="ARBA00022729"/>
    </source>
</evidence>
<dbReference type="GO" id="GO:0001530">
    <property type="term" value="F:lipopolysaccharide binding"/>
    <property type="evidence" value="ECO:0007669"/>
    <property type="project" value="InterPro"/>
</dbReference>
<comment type="similarity">
    <text evidence="4">Belongs to the LptA family.</text>
</comment>
<keyword evidence="2 4" id="KW-0732">Signal</keyword>
<evidence type="ECO:0000256" key="3">
    <source>
        <dbReference type="ARBA" id="ARBA00022764"/>
    </source>
</evidence>
<feature type="chain" id="PRO_5034662712" description="Lipopolysaccharide export system protein LptA" evidence="4">
    <location>
        <begin position="36"/>
        <end position="183"/>
    </location>
</feature>
<comment type="subcellular location">
    <subcellularLocation>
        <location evidence="4">Periplasm</location>
    </subcellularLocation>
</comment>
<organism evidence="7">
    <name type="scientific">Candidatus Kentrum sp. FM</name>
    <dbReference type="NCBI Taxonomy" id="2126340"/>
    <lineage>
        <taxon>Bacteria</taxon>
        <taxon>Pseudomonadati</taxon>
        <taxon>Pseudomonadota</taxon>
        <taxon>Gammaproteobacteria</taxon>
        <taxon>Candidatus Kentrum</taxon>
    </lineage>
</organism>
<name>A0A450S154_9GAMM</name>
<evidence type="ECO:0000313" key="7">
    <source>
        <dbReference type="EMBL" id="VFJ45385.1"/>
    </source>
</evidence>